<dbReference type="AlphaFoldDB" id="A0A2I0VM35"/>
<dbReference type="Pfam" id="PF13456">
    <property type="entry name" value="RVT_3"/>
    <property type="match status" value="1"/>
</dbReference>
<evidence type="ECO:0000259" key="1">
    <source>
        <dbReference type="Pfam" id="PF13456"/>
    </source>
</evidence>
<reference evidence="2 3" key="1">
    <citation type="journal article" date="2016" name="Sci. Rep.">
        <title>The Dendrobium catenatum Lindl. genome sequence provides insights into polysaccharide synthase, floral development and adaptive evolution.</title>
        <authorList>
            <person name="Zhang G.Q."/>
            <person name="Xu Q."/>
            <person name="Bian C."/>
            <person name="Tsai W.C."/>
            <person name="Yeh C.M."/>
            <person name="Liu K.W."/>
            <person name="Yoshida K."/>
            <person name="Zhang L.S."/>
            <person name="Chang S.B."/>
            <person name="Chen F."/>
            <person name="Shi Y."/>
            <person name="Su Y.Y."/>
            <person name="Zhang Y.Q."/>
            <person name="Chen L.J."/>
            <person name="Yin Y."/>
            <person name="Lin M."/>
            <person name="Huang H."/>
            <person name="Deng H."/>
            <person name="Wang Z.W."/>
            <person name="Zhu S.L."/>
            <person name="Zhao X."/>
            <person name="Deng C."/>
            <person name="Niu S.C."/>
            <person name="Huang J."/>
            <person name="Wang M."/>
            <person name="Liu G.H."/>
            <person name="Yang H.J."/>
            <person name="Xiao X.J."/>
            <person name="Hsiao Y.Y."/>
            <person name="Wu W.L."/>
            <person name="Chen Y.Y."/>
            <person name="Mitsuda N."/>
            <person name="Ohme-Takagi M."/>
            <person name="Luo Y.B."/>
            <person name="Van de Peer Y."/>
            <person name="Liu Z.J."/>
        </authorList>
    </citation>
    <scope>NUCLEOTIDE SEQUENCE [LARGE SCALE GENOMIC DNA]</scope>
    <source>
        <tissue evidence="2">The whole plant</tissue>
    </source>
</reference>
<feature type="domain" description="RNase H type-1" evidence="1">
    <location>
        <begin position="17"/>
        <end position="103"/>
    </location>
</feature>
<keyword evidence="3" id="KW-1185">Reference proteome</keyword>
<reference evidence="2 3" key="2">
    <citation type="journal article" date="2017" name="Nature">
        <title>The Apostasia genome and the evolution of orchids.</title>
        <authorList>
            <person name="Zhang G.Q."/>
            <person name="Liu K.W."/>
            <person name="Li Z."/>
            <person name="Lohaus R."/>
            <person name="Hsiao Y.Y."/>
            <person name="Niu S.C."/>
            <person name="Wang J.Y."/>
            <person name="Lin Y.C."/>
            <person name="Xu Q."/>
            <person name="Chen L.J."/>
            <person name="Yoshida K."/>
            <person name="Fujiwara S."/>
            <person name="Wang Z.W."/>
            <person name="Zhang Y.Q."/>
            <person name="Mitsuda N."/>
            <person name="Wang M."/>
            <person name="Liu G.H."/>
            <person name="Pecoraro L."/>
            <person name="Huang H.X."/>
            <person name="Xiao X.J."/>
            <person name="Lin M."/>
            <person name="Wu X.Y."/>
            <person name="Wu W.L."/>
            <person name="Chen Y.Y."/>
            <person name="Chang S.B."/>
            <person name="Sakamoto S."/>
            <person name="Ohme-Takagi M."/>
            <person name="Yagi M."/>
            <person name="Zeng S.J."/>
            <person name="Shen C.Y."/>
            <person name="Yeh C.M."/>
            <person name="Luo Y.B."/>
            <person name="Tsai W.C."/>
            <person name="Van de Peer Y."/>
            <person name="Liu Z.J."/>
        </authorList>
    </citation>
    <scope>NUCLEOTIDE SEQUENCE [LARGE SCALE GENOMIC DNA]</scope>
    <source>
        <tissue evidence="2">The whole plant</tissue>
    </source>
</reference>
<evidence type="ECO:0000313" key="2">
    <source>
        <dbReference type="EMBL" id="PKU64469.1"/>
    </source>
</evidence>
<dbReference type="GO" id="GO:0004523">
    <property type="term" value="F:RNA-DNA hybrid ribonuclease activity"/>
    <property type="evidence" value="ECO:0007669"/>
    <property type="project" value="InterPro"/>
</dbReference>
<name>A0A2I0VM35_9ASPA</name>
<protein>
    <recommendedName>
        <fullName evidence="1">RNase H type-1 domain-containing protein</fullName>
    </recommendedName>
</protein>
<dbReference type="InterPro" id="IPR002156">
    <property type="entry name" value="RNaseH_domain"/>
</dbReference>
<organism evidence="2 3">
    <name type="scientific">Dendrobium catenatum</name>
    <dbReference type="NCBI Taxonomy" id="906689"/>
    <lineage>
        <taxon>Eukaryota</taxon>
        <taxon>Viridiplantae</taxon>
        <taxon>Streptophyta</taxon>
        <taxon>Embryophyta</taxon>
        <taxon>Tracheophyta</taxon>
        <taxon>Spermatophyta</taxon>
        <taxon>Magnoliopsida</taxon>
        <taxon>Liliopsida</taxon>
        <taxon>Asparagales</taxon>
        <taxon>Orchidaceae</taxon>
        <taxon>Epidendroideae</taxon>
        <taxon>Malaxideae</taxon>
        <taxon>Dendrobiinae</taxon>
        <taxon>Dendrobium</taxon>
    </lineage>
</organism>
<accession>A0A2I0VM35</accession>
<proteinExistence type="predicted"/>
<sequence>MGKLVVASSWSICHWDSTQVERMAIHYIDKLVVEWMYDLKGIIVEGDNSNVNEYMQKFKFKELWKQRIDDWEECSWIKFFQQVLFVHTQRRFNMVAHFCAQRALEGSFT</sequence>
<evidence type="ECO:0000313" key="3">
    <source>
        <dbReference type="Proteomes" id="UP000233837"/>
    </source>
</evidence>
<dbReference type="EMBL" id="KZ503416">
    <property type="protein sequence ID" value="PKU64469.1"/>
    <property type="molecule type" value="Genomic_DNA"/>
</dbReference>
<gene>
    <name evidence="2" type="ORF">MA16_Dca008392</name>
</gene>
<dbReference type="Proteomes" id="UP000233837">
    <property type="component" value="Unassembled WGS sequence"/>
</dbReference>
<dbReference type="GO" id="GO:0003676">
    <property type="term" value="F:nucleic acid binding"/>
    <property type="evidence" value="ECO:0007669"/>
    <property type="project" value="InterPro"/>
</dbReference>